<evidence type="ECO:0000313" key="5">
    <source>
        <dbReference type="EMBL" id="KAK0744852.1"/>
    </source>
</evidence>
<feature type="compositionally biased region" description="Low complexity" evidence="4">
    <location>
        <begin position="45"/>
        <end position="63"/>
    </location>
</feature>
<protein>
    <recommendedName>
        <fullName evidence="7">Ribosomal protein S21</fullName>
    </recommendedName>
</protein>
<dbReference type="EMBL" id="JAUKTV010000002">
    <property type="protein sequence ID" value="KAK0744852.1"/>
    <property type="molecule type" value="Genomic_DNA"/>
</dbReference>
<organism evidence="5 6">
    <name type="scientific">Apiosordaria backusii</name>
    <dbReference type="NCBI Taxonomy" id="314023"/>
    <lineage>
        <taxon>Eukaryota</taxon>
        <taxon>Fungi</taxon>
        <taxon>Dikarya</taxon>
        <taxon>Ascomycota</taxon>
        <taxon>Pezizomycotina</taxon>
        <taxon>Sordariomycetes</taxon>
        <taxon>Sordariomycetidae</taxon>
        <taxon>Sordariales</taxon>
        <taxon>Lasiosphaeriaceae</taxon>
        <taxon>Apiosordaria</taxon>
    </lineage>
</organism>
<evidence type="ECO:0000256" key="4">
    <source>
        <dbReference type="SAM" id="MobiDB-lite"/>
    </source>
</evidence>
<keyword evidence="2" id="KW-0689">Ribosomal protein</keyword>
<keyword evidence="6" id="KW-1185">Reference proteome</keyword>
<evidence type="ECO:0000313" key="6">
    <source>
        <dbReference type="Proteomes" id="UP001172159"/>
    </source>
</evidence>
<evidence type="ECO:0000256" key="1">
    <source>
        <dbReference type="ARBA" id="ARBA00006640"/>
    </source>
</evidence>
<accession>A0AA40ESY7</accession>
<dbReference type="GO" id="GO:0003735">
    <property type="term" value="F:structural constituent of ribosome"/>
    <property type="evidence" value="ECO:0007669"/>
    <property type="project" value="InterPro"/>
</dbReference>
<proteinExistence type="inferred from homology"/>
<keyword evidence="3" id="KW-0687">Ribonucleoprotein</keyword>
<comment type="caution">
    <text evidence="5">The sequence shown here is derived from an EMBL/GenBank/DDBJ whole genome shotgun (WGS) entry which is preliminary data.</text>
</comment>
<dbReference type="Pfam" id="PF01165">
    <property type="entry name" value="Ribosomal_S21"/>
    <property type="match status" value="1"/>
</dbReference>
<evidence type="ECO:0008006" key="7">
    <source>
        <dbReference type="Google" id="ProtNLM"/>
    </source>
</evidence>
<name>A0AA40ESY7_9PEZI</name>
<evidence type="ECO:0000256" key="3">
    <source>
        <dbReference type="ARBA" id="ARBA00023274"/>
    </source>
</evidence>
<comment type="similarity">
    <text evidence="1">Belongs to the bacterial ribosomal protein bS21 family.</text>
</comment>
<dbReference type="InterPro" id="IPR001911">
    <property type="entry name" value="Ribosomal_bS21"/>
</dbReference>
<dbReference type="GO" id="GO:0070124">
    <property type="term" value="P:mitochondrial translational initiation"/>
    <property type="evidence" value="ECO:0007669"/>
    <property type="project" value="TreeGrafter"/>
</dbReference>
<feature type="compositionally biased region" description="Low complexity" evidence="4">
    <location>
        <begin position="97"/>
        <end position="107"/>
    </location>
</feature>
<gene>
    <name evidence="5" type="ORF">B0T21DRAFT_358560</name>
</gene>
<dbReference type="GO" id="GO:0005763">
    <property type="term" value="C:mitochondrial small ribosomal subunit"/>
    <property type="evidence" value="ECO:0007669"/>
    <property type="project" value="TreeGrafter"/>
</dbReference>
<dbReference type="PANTHER" id="PTHR41237:SF1">
    <property type="entry name" value="SMALL RIBOSOMAL SUBUNIT PROTEIN BS21M"/>
    <property type="match status" value="1"/>
</dbReference>
<dbReference type="PANTHER" id="PTHR41237">
    <property type="entry name" value="37S RIBOSOMAL PROTEIN MRP21, MITOCHONDRIAL"/>
    <property type="match status" value="1"/>
</dbReference>
<reference evidence="5" key="1">
    <citation type="submission" date="2023-06" db="EMBL/GenBank/DDBJ databases">
        <title>Genome-scale phylogeny and comparative genomics of the fungal order Sordariales.</title>
        <authorList>
            <consortium name="Lawrence Berkeley National Laboratory"/>
            <person name="Hensen N."/>
            <person name="Bonometti L."/>
            <person name="Westerberg I."/>
            <person name="Brannstrom I.O."/>
            <person name="Guillou S."/>
            <person name="Cros-Aarteil S."/>
            <person name="Calhoun S."/>
            <person name="Haridas S."/>
            <person name="Kuo A."/>
            <person name="Mondo S."/>
            <person name="Pangilinan J."/>
            <person name="Riley R."/>
            <person name="Labutti K."/>
            <person name="Andreopoulos B."/>
            <person name="Lipzen A."/>
            <person name="Chen C."/>
            <person name="Yanf M."/>
            <person name="Daum C."/>
            <person name="Ng V."/>
            <person name="Clum A."/>
            <person name="Steindorff A."/>
            <person name="Ohm R."/>
            <person name="Martin F."/>
            <person name="Silar P."/>
            <person name="Natvig D."/>
            <person name="Lalanne C."/>
            <person name="Gautier V."/>
            <person name="Ament-Velasquez S.L."/>
            <person name="Kruys A."/>
            <person name="Hutchinson M.I."/>
            <person name="Powell A.J."/>
            <person name="Barry K."/>
            <person name="Miller A.N."/>
            <person name="Grigoriev I.V."/>
            <person name="Debuchy R."/>
            <person name="Gladieux P."/>
            <person name="Thoren M.H."/>
            <person name="Johannesson H."/>
        </authorList>
    </citation>
    <scope>NUCLEOTIDE SEQUENCE</scope>
    <source>
        <strain evidence="5">CBS 540.89</strain>
    </source>
</reference>
<sequence>MELRPLAQICRTAATAATKTSPLLLNLNHHHHHFSTARVLLQEAAAAAPAPQQPSSQPSQSSPLGPSRPRPILGLSSKLNATPAPRPPPLKTDPLFSSSSGTGSLLTPRKNLFNRTAGKKETQTISALINHDAKEYLSPNLSFLNDALKEQQGLKAQEIRLRPPTGRTVQVKSSDPARAFKLLNQLCKANRLAIDVRDQRFHERPALKRKRKLRERWRLRFKAGFKAVIDRTMELRKQGW</sequence>
<dbReference type="Proteomes" id="UP001172159">
    <property type="component" value="Unassembled WGS sequence"/>
</dbReference>
<feature type="region of interest" description="Disordered" evidence="4">
    <location>
        <begin position="45"/>
        <end position="120"/>
    </location>
</feature>
<dbReference type="AlphaFoldDB" id="A0AA40ESY7"/>
<dbReference type="InterPro" id="IPR052837">
    <property type="entry name" value="Mitoribosomal_bS21"/>
</dbReference>
<evidence type="ECO:0000256" key="2">
    <source>
        <dbReference type="ARBA" id="ARBA00022980"/>
    </source>
</evidence>